<comment type="subcellular location">
    <subcellularLocation>
        <location evidence="1">Nucleus</location>
    </subcellularLocation>
</comment>
<reference evidence="11 12" key="1">
    <citation type="journal article" date="2016" name="Genome Biol. Evol.">
        <title>Divergent and convergent evolution of fungal pathogenicity.</title>
        <authorList>
            <person name="Shang Y."/>
            <person name="Xiao G."/>
            <person name="Zheng P."/>
            <person name="Cen K."/>
            <person name="Zhan S."/>
            <person name="Wang C."/>
        </authorList>
    </citation>
    <scope>NUCLEOTIDE SEQUENCE [LARGE SCALE GENOMIC DNA]</scope>
    <source>
        <strain evidence="11 12">ARSEF 7405</strain>
    </source>
</reference>
<evidence type="ECO:0000256" key="4">
    <source>
        <dbReference type="ARBA" id="ARBA00022833"/>
    </source>
</evidence>
<feature type="compositionally biased region" description="Polar residues" evidence="9">
    <location>
        <begin position="591"/>
        <end position="622"/>
    </location>
</feature>
<dbReference type="GO" id="GO:0006357">
    <property type="term" value="P:regulation of transcription by RNA polymerase II"/>
    <property type="evidence" value="ECO:0007669"/>
    <property type="project" value="TreeGrafter"/>
</dbReference>
<feature type="region of interest" description="Disordered" evidence="9">
    <location>
        <begin position="459"/>
        <end position="479"/>
    </location>
</feature>
<evidence type="ECO:0000256" key="5">
    <source>
        <dbReference type="ARBA" id="ARBA00023015"/>
    </source>
</evidence>
<keyword evidence="6" id="KW-0804">Transcription</keyword>
<feature type="compositionally biased region" description="Low complexity" evidence="9">
    <location>
        <begin position="957"/>
        <end position="982"/>
    </location>
</feature>
<organism evidence="11 12">
    <name type="scientific">Ascosphaera apis ARSEF 7405</name>
    <dbReference type="NCBI Taxonomy" id="392613"/>
    <lineage>
        <taxon>Eukaryota</taxon>
        <taxon>Fungi</taxon>
        <taxon>Dikarya</taxon>
        <taxon>Ascomycota</taxon>
        <taxon>Pezizomycotina</taxon>
        <taxon>Eurotiomycetes</taxon>
        <taxon>Eurotiomycetidae</taxon>
        <taxon>Onygenales</taxon>
        <taxon>Ascosphaeraceae</taxon>
        <taxon>Ascosphaera</taxon>
    </lineage>
</organism>
<feature type="region of interest" description="Disordered" evidence="9">
    <location>
        <begin position="578"/>
        <end position="720"/>
    </location>
</feature>
<evidence type="ECO:0000256" key="1">
    <source>
        <dbReference type="ARBA" id="ARBA00004123"/>
    </source>
</evidence>
<feature type="compositionally biased region" description="Low complexity" evidence="9">
    <location>
        <begin position="163"/>
        <end position="189"/>
    </location>
</feature>
<dbReference type="PANTHER" id="PTHR46179">
    <property type="entry name" value="ZINC FINGER PROTEIN"/>
    <property type="match status" value="1"/>
</dbReference>
<feature type="compositionally biased region" description="Basic residues" evidence="9">
    <location>
        <begin position="12"/>
        <end position="22"/>
    </location>
</feature>
<evidence type="ECO:0000256" key="6">
    <source>
        <dbReference type="ARBA" id="ARBA00023163"/>
    </source>
</evidence>
<dbReference type="PANTHER" id="PTHR46179:SF13">
    <property type="entry name" value="C2H2-TYPE DOMAIN-CONTAINING PROTEIN"/>
    <property type="match status" value="1"/>
</dbReference>
<feature type="compositionally biased region" description="Polar residues" evidence="9">
    <location>
        <begin position="26"/>
        <end position="36"/>
    </location>
</feature>
<evidence type="ECO:0000256" key="8">
    <source>
        <dbReference type="PROSITE-ProRule" id="PRU00042"/>
    </source>
</evidence>
<keyword evidence="3 8" id="KW-0863">Zinc-finger</keyword>
<dbReference type="InterPro" id="IPR051061">
    <property type="entry name" value="Zinc_finger_trans_reg"/>
</dbReference>
<evidence type="ECO:0000313" key="11">
    <source>
        <dbReference type="EMBL" id="KZZ88853.1"/>
    </source>
</evidence>
<keyword evidence="12" id="KW-1185">Reference proteome</keyword>
<feature type="region of interest" description="Disordered" evidence="9">
    <location>
        <begin position="376"/>
        <end position="406"/>
    </location>
</feature>
<dbReference type="PROSITE" id="PS50157">
    <property type="entry name" value="ZINC_FINGER_C2H2_2"/>
    <property type="match status" value="1"/>
</dbReference>
<gene>
    <name evidence="11" type="ORF">AAP_04645</name>
</gene>
<dbReference type="VEuPathDB" id="FungiDB:AAP_04645"/>
<evidence type="ECO:0000313" key="12">
    <source>
        <dbReference type="Proteomes" id="UP000242877"/>
    </source>
</evidence>
<evidence type="ECO:0000259" key="10">
    <source>
        <dbReference type="PROSITE" id="PS50157"/>
    </source>
</evidence>
<feature type="region of interest" description="Disordered" evidence="9">
    <location>
        <begin position="126"/>
        <end position="196"/>
    </location>
</feature>
<feature type="domain" description="C2H2-type" evidence="10">
    <location>
        <begin position="487"/>
        <end position="514"/>
    </location>
</feature>
<dbReference type="SMART" id="SM00355">
    <property type="entry name" value="ZnF_C2H2"/>
    <property type="match status" value="3"/>
</dbReference>
<evidence type="ECO:0000256" key="9">
    <source>
        <dbReference type="SAM" id="MobiDB-lite"/>
    </source>
</evidence>
<protein>
    <submittedName>
        <fullName evidence="11">Zinc finger, C2H2-like protein</fullName>
    </submittedName>
</protein>
<feature type="compositionally biased region" description="Low complexity" evidence="9">
    <location>
        <begin position="638"/>
        <end position="673"/>
    </location>
</feature>
<feature type="compositionally biased region" description="Polar residues" evidence="9">
    <location>
        <begin position="681"/>
        <end position="697"/>
    </location>
</feature>
<keyword evidence="7" id="KW-0539">Nucleus</keyword>
<dbReference type="EMBL" id="AZGZ01000023">
    <property type="protein sequence ID" value="KZZ88853.1"/>
    <property type="molecule type" value="Genomic_DNA"/>
</dbReference>
<evidence type="ECO:0000256" key="3">
    <source>
        <dbReference type="ARBA" id="ARBA00022771"/>
    </source>
</evidence>
<dbReference type="AlphaFoldDB" id="A0A162I5H1"/>
<dbReference type="OrthoDB" id="4207240at2759"/>
<dbReference type="InterPro" id="IPR013087">
    <property type="entry name" value="Znf_C2H2_type"/>
</dbReference>
<feature type="compositionally biased region" description="Basic and acidic residues" evidence="9">
    <location>
        <begin position="146"/>
        <end position="162"/>
    </location>
</feature>
<dbReference type="Gene3D" id="3.30.160.60">
    <property type="entry name" value="Classic Zinc Finger"/>
    <property type="match status" value="1"/>
</dbReference>
<comment type="caution">
    <text evidence="11">The sequence shown here is derived from an EMBL/GenBank/DDBJ whole genome shotgun (WGS) entry which is preliminary data.</text>
</comment>
<dbReference type="Proteomes" id="UP000242877">
    <property type="component" value="Unassembled WGS sequence"/>
</dbReference>
<sequence length="1095" mass="118786">MSHLTVPSPKQNPRRTSPRPRKTSSLAKANTFNATRSVVHPDESGDELESLNGEQVDAIMDNNDGNDGGSDATDKKNKTLDAPVFAASRVLTRSHTDVKALESALKAGSRSVDLLERLEKLKIEDEGAGNKTRDGKSATATSSPSDDIRASRRSSFNRDDAASHPGSGTSTPSVGSDCDSDSDSASPYSHKTNPPLSAYAGRQIEAHILLPLLRRKELATFAPLIRSLPRRIQSGEITTLRDLEKTLFGLSVNFAISKAIGKNVYTAFANYAIQCLHATVPVLCERELKSDGERAYSGIYFLDLVEQVRQYAAVVGHARVQRAAAVVKSLEEKLESDDELVLVNGIANSGRPAELVRRKKDGRLYSLSTGKLYTVQATPSTPRTPEKLRPRPPIARPTLDDSPTRQLREARARISRNPDFMRLIEARIKHQAEIQGKNAVKLAPTREAGVKRSLDVTLSVSTDEPPSDVSRSMARRKKGEAPMDVKALCRFCSRRFRRPCDLTKHMKTHTRPYKCPEPQCKYFEVGWPTEKERDRHVNDKHSKNPKLYHCEFGCGYQSKRESNCKQHMEKTHAYTYERTKRCSTSKKSSSVNGSVLPTINMPNAQMRPQSISPTTPAASTDGLSMPHTPVSGYTSSNTPAPFSAFPTPASTTPVTTPGSHGSVSGTSSASTPAMVAAQGSGYESGTNESSIAPQQSSGLGGDYHSQLGAMGNGSTATSREGDFSFIQNANPFAQNPENQENAVRQKASFDQLTDAESVPQFGTDNLGMNQQFFNNVNADGNVPFADGTASTLDYFMDNLNPSANTPWNMPDFLNTSNDLGNLNGDLSTNFNFGNFNFDPSTMGSAAGLPNDYYNELSTLQDNMEIDVTEMNQEAALFYQSLQQGLGENNTVNNTPNGMQTTSTDKIALPGNSMQWNAHHQQQQQQPAQDYANQPALHNATPVQSAQNGFTGMDKCFSVSSSSSQSERSVPLSPPSLGGSPASISSTLSFNEVLNTAIAAQSHGQNLSQDSQNSTVKDLFANHDWSVMNGPLRAPNAPGNARASFSSNLQGSFNEEDFVTYSAAASQNPNFGSQQNHPELDLFLYGSGNELNGAAF</sequence>
<name>A0A162I5H1_9EURO</name>
<evidence type="ECO:0000256" key="7">
    <source>
        <dbReference type="ARBA" id="ARBA00023242"/>
    </source>
</evidence>
<dbReference type="GO" id="GO:0005634">
    <property type="term" value="C:nucleus"/>
    <property type="evidence" value="ECO:0007669"/>
    <property type="project" value="UniProtKB-SubCell"/>
</dbReference>
<keyword evidence="2" id="KW-0479">Metal-binding</keyword>
<accession>A0A162I5H1</accession>
<dbReference type="PROSITE" id="PS00028">
    <property type="entry name" value="ZINC_FINGER_C2H2_1"/>
    <property type="match status" value="1"/>
</dbReference>
<feature type="region of interest" description="Disordered" evidence="9">
    <location>
        <begin position="956"/>
        <end position="982"/>
    </location>
</feature>
<evidence type="ECO:0000256" key="2">
    <source>
        <dbReference type="ARBA" id="ARBA00022723"/>
    </source>
</evidence>
<keyword evidence="5" id="KW-0805">Transcription regulation</keyword>
<proteinExistence type="predicted"/>
<keyword evidence="4" id="KW-0862">Zinc</keyword>
<dbReference type="GO" id="GO:0008270">
    <property type="term" value="F:zinc ion binding"/>
    <property type="evidence" value="ECO:0007669"/>
    <property type="project" value="UniProtKB-KW"/>
</dbReference>
<feature type="region of interest" description="Disordered" evidence="9">
    <location>
        <begin position="1"/>
        <end position="82"/>
    </location>
</feature>